<feature type="region of interest" description="Disordered" evidence="1">
    <location>
        <begin position="1"/>
        <end position="71"/>
    </location>
</feature>
<proteinExistence type="predicted"/>
<dbReference type="PANTHER" id="PTHR33408">
    <property type="entry name" value="TRANSPOSASE"/>
    <property type="match status" value="1"/>
</dbReference>
<accession>A0ABR5DEP9</accession>
<feature type="non-terminal residue" evidence="3">
    <location>
        <position position="201"/>
    </location>
</feature>
<reference evidence="3 4" key="1">
    <citation type="submission" date="2014-10" db="EMBL/GenBank/DDBJ databases">
        <title>Genome sequencing of Vitellibacter vladivostokensis KMM 3516.</title>
        <authorList>
            <person name="Thevarajoo S."/>
            <person name="Selvaratnam C."/>
            <person name="Goh K.M."/>
            <person name="Chong C.S."/>
        </authorList>
    </citation>
    <scope>NUCLEOTIDE SEQUENCE [LARGE SCALE GENOMIC DNA]</scope>
    <source>
        <strain evidence="3 4">KMM 3516</strain>
    </source>
</reference>
<dbReference type="InterPro" id="IPR002559">
    <property type="entry name" value="Transposase_11"/>
</dbReference>
<name>A0ABR5DEP9_9FLAO</name>
<dbReference type="Pfam" id="PF01609">
    <property type="entry name" value="DDE_Tnp_1"/>
    <property type="match status" value="1"/>
</dbReference>
<evidence type="ECO:0000259" key="2">
    <source>
        <dbReference type="Pfam" id="PF01609"/>
    </source>
</evidence>
<evidence type="ECO:0000256" key="1">
    <source>
        <dbReference type="SAM" id="MobiDB-lite"/>
    </source>
</evidence>
<evidence type="ECO:0000313" key="3">
    <source>
        <dbReference type="EMBL" id="KJJ37250.1"/>
    </source>
</evidence>
<dbReference type="Proteomes" id="UP000033497">
    <property type="component" value="Unassembled WGS sequence"/>
</dbReference>
<feature type="non-terminal residue" evidence="3">
    <location>
        <position position="1"/>
    </location>
</feature>
<gene>
    <name evidence="3" type="ORF">MB09_15410</name>
</gene>
<protein>
    <submittedName>
        <fullName evidence="3">Transposase</fullName>
    </submittedName>
</protein>
<feature type="compositionally biased region" description="Basic and acidic residues" evidence="1">
    <location>
        <begin position="1"/>
        <end position="43"/>
    </location>
</feature>
<dbReference type="RefSeq" id="WP_045081809.1">
    <property type="nucleotide sequence ID" value="NZ_JSVU01000025.1"/>
</dbReference>
<organism evidence="3 4">
    <name type="scientific">Aequorivita vladivostokensis</name>
    <dbReference type="NCBI Taxonomy" id="171194"/>
    <lineage>
        <taxon>Bacteria</taxon>
        <taxon>Pseudomonadati</taxon>
        <taxon>Bacteroidota</taxon>
        <taxon>Flavobacteriia</taxon>
        <taxon>Flavobacteriales</taxon>
        <taxon>Flavobacteriaceae</taxon>
        <taxon>Aequorivita</taxon>
    </lineage>
</organism>
<sequence length="201" mass="23361">SRDRKAKENKAPKEQQEITASKKELQEIKRRNKRWREDQDMRPGAKNKGSRYTSNKTHYSPTDPDSRISVKPGKARKLNYLCNISVDTGGHVITDVQAYHADKKDNQYLQDTVARLNRRLRKEGMIWEHLLADTGYSSGENYAYLEAKGIKSYIPPHGTYKGGPEDFKYIKEGNYWLCPQGKKVTFRKQKLEKGTLKDNYF</sequence>
<feature type="domain" description="Transposase IS4-like" evidence="2">
    <location>
        <begin position="73"/>
        <end position="192"/>
    </location>
</feature>
<comment type="caution">
    <text evidence="3">The sequence shown here is derived from an EMBL/GenBank/DDBJ whole genome shotgun (WGS) entry which is preliminary data.</text>
</comment>
<evidence type="ECO:0000313" key="4">
    <source>
        <dbReference type="Proteomes" id="UP000033497"/>
    </source>
</evidence>
<dbReference type="EMBL" id="JSVU01000025">
    <property type="protein sequence ID" value="KJJ37250.1"/>
    <property type="molecule type" value="Genomic_DNA"/>
</dbReference>
<feature type="compositionally biased region" description="Polar residues" evidence="1">
    <location>
        <begin position="50"/>
        <end position="60"/>
    </location>
</feature>
<keyword evidence="4" id="KW-1185">Reference proteome</keyword>